<feature type="chain" id="PRO_5007479787" evidence="1">
    <location>
        <begin position="21"/>
        <end position="830"/>
    </location>
</feature>
<dbReference type="AlphaFoldDB" id="A0A137RIR8"/>
<dbReference type="RefSeq" id="WP_062621111.1">
    <property type="nucleotide sequence ID" value="NZ_JRWG01000003.1"/>
</dbReference>
<reference evidence="2 3" key="2">
    <citation type="journal article" date="2016" name="Int. J. Syst. Evol. Microbiol.">
        <title>Vitellibacter aquimaris sp. nov., a marine bacterium isolated from seawater.</title>
        <authorList>
            <person name="Thevarajoo S."/>
            <person name="Selvaratnam C."/>
            <person name="Goh K.M."/>
            <person name="Hong K.W."/>
            <person name="Chan X.Y."/>
            <person name="Chan K.G."/>
            <person name="Chong C.S."/>
        </authorList>
    </citation>
    <scope>NUCLEOTIDE SEQUENCE [LARGE SCALE GENOMIC DNA]</scope>
    <source>
        <strain evidence="2 3">D-24</strain>
    </source>
</reference>
<dbReference type="PATRIC" id="fig|1548749.3.peg.1331"/>
<keyword evidence="3" id="KW-1185">Reference proteome</keyword>
<accession>A0A137RIR8</accession>
<dbReference type="SUPFAM" id="SSF102588">
    <property type="entry name" value="LmbE-like"/>
    <property type="match status" value="1"/>
</dbReference>
<reference evidence="3" key="1">
    <citation type="submission" date="2014-10" db="EMBL/GenBank/DDBJ databases">
        <title>Genome sequencing of Vitellibacter sp. D-24.</title>
        <authorList>
            <person name="Thevarajoo S."/>
            <person name="Selvaratnam C."/>
            <person name="Goh K.M."/>
            <person name="Chong C.S."/>
        </authorList>
    </citation>
    <scope>NUCLEOTIDE SEQUENCE [LARGE SCALE GENOMIC DNA]</scope>
    <source>
        <strain evidence="3">D-24</strain>
    </source>
</reference>
<proteinExistence type="predicted"/>
<dbReference type="Proteomes" id="UP000070138">
    <property type="component" value="Unassembled WGS sequence"/>
</dbReference>
<sequence length="830" mass="92883">MHKPFFFRLLFLFFSIVAVAQAPKKPTASEIYHDLQKLNFVGSALYIAAHPDDENTRLISYLVNDVHANTVYLSITRGDGGQNLVGPELRELLGVIRTQELLEARKIDGGYQFFTRANDFGYSKNPEETFEFWTKNEVLGDVVMTIRKFRPDIIVNRFDHRSPGSTHGHHTASAMLSLEAFDMADDASKFPKSAAEYGVWKPQRLFFNTSWWFYGSQEKFEKADKSQMVSVETGNYFPTLGLSNGEIASLSRSMHKSQGFGSTGSRGTETEYLELLKGSKPSDNNLFEGINTNWSRLEGGKEIGAILNPLEENFNFKNPSEMLPQLLKAYHLVSNLKDTHWRKIKLEQLKQLILDCGGIFIEAVSEANLVNPNENFKVNVEAVNRGKAEVVLKSLKNSEGKVLWSASEKLPFNEKKNIEIPVSAGNNNPPYSSPYWLNEKGSVGMYTAPEALIGLPETPTLEQLTFEMQFGNATIPFTKDIIYKFNDPVKGEVYRPLDVLPEVTASIPEKVLIFANDEAETVSVIVRAGKDSISGTISLQHPEGWQVAPSQQTFQLDRNGETKTFNFTVTPPSGQSEGFLKPIVNAEGRIFDRELVTIDYEHIPYQSVLLPSEAKVAKIDIQKKGQNIGYINGAGDAIPESLKQIGYSVTTIDPSNISAENLQNFDAIVVGIRAYNTVPELTFAQPALNKYVENGGTLIVQYNTSRGLVTENLAPYELKLSRDRVTDEFSEVKILAPENPVLNTPNKITQTDFEGWVQERGLYFPDEWAKEFTPILGMRDKGEKMTKGSLLVAKYEKGYYIYTGLSFFRELPAGVPGAYRLFANMLSIGK</sequence>
<evidence type="ECO:0000313" key="2">
    <source>
        <dbReference type="EMBL" id="KXO00077.1"/>
    </source>
</evidence>
<evidence type="ECO:0000313" key="3">
    <source>
        <dbReference type="Proteomes" id="UP000070138"/>
    </source>
</evidence>
<dbReference type="InterPro" id="IPR024078">
    <property type="entry name" value="LmbE-like_dom_sf"/>
</dbReference>
<dbReference type="STRING" id="1548749.LS48_06280"/>
<protein>
    <submittedName>
        <fullName evidence="2">LmbE family protein</fullName>
    </submittedName>
</protein>
<gene>
    <name evidence="2" type="ORF">LS48_06280</name>
</gene>
<dbReference type="OrthoDB" id="9759749at2"/>
<feature type="signal peptide" evidence="1">
    <location>
        <begin position="1"/>
        <end position="20"/>
    </location>
</feature>
<dbReference type="InterPro" id="IPR003737">
    <property type="entry name" value="GlcNAc_PI_deacetylase-related"/>
</dbReference>
<dbReference type="SUPFAM" id="SSF52317">
    <property type="entry name" value="Class I glutamine amidotransferase-like"/>
    <property type="match status" value="1"/>
</dbReference>
<comment type="caution">
    <text evidence="2">The sequence shown here is derived from an EMBL/GenBank/DDBJ whole genome shotgun (WGS) entry which is preliminary data.</text>
</comment>
<dbReference type="InterPro" id="IPR029062">
    <property type="entry name" value="Class_I_gatase-like"/>
</dbReference>
<name>A0A137RIR8_9FLAO</name>
<dbReference type="Gene3D" id="3.40.50.10320">
    <property type="entry name" value="LmbE-like"/>
    <property type="match status" value="1"/>
</dbReference>
<dbReference type="EMBL" id="JRWG01000003">
    <property type="protein sequence ID" value="KXO00077.1"/>
    <property type="molecule type" value="Genomic_DNA"/>
</dbReference>
<organism evidence="2 3">
    <name type="scientific">Aequorivita aquimaris</name>
    <dbReference type="NCBI Taxonomy" id="1548749"/>
    <lineage>
        <taxon>Bacteria</taxon>
        <taxon>Pseudomonadati</taxon>
        <taxon>Bacteroidota</taxon>
        <taxon>Flavobacteriia</taxon>
        <taxon>Flavobacteriales</taxon>
        <taxon>Flavobacteriaceae</taxon>
        <taxon>Aequorivita</taxon>
    </lineage>
</organism>
<dbReference type="CDD" id="cd03143">
    <property type="entry name" value="A4_beta-galactosidase_middle_domain"/>
    <property type="match status" value="1"/>
</dbReference>
<dbReference type="Pfam" id="PF02585">
    <property type="entry name" value="PIG-L"/>
    <property type="match status" value="1"/>
</dbReference>
<evidence type="ECO:0000256" key="1">
    <source>
        <dbReference type="SAM" id="SignalP"/>
    </source>
</evidence>
<keyword evidence="1" id="KW-0732">Signal</keyword>